<evidence type="ECO:0000313" key="9">
    <source>
        <dbReference type="Proteomes" id="UP000076420"/>
    </source>
</evidence>
<sequence length="791" mass="90709">MSNLDVSGVSGIETETAFHKSGSSTDLNPMSNEIFPSMSQFSAASDEFKTIGATNYFRGYDWSMAELLQKLPSRQLENVADLAARTLLRKKSLKPHRMTLRLSREDSLEDDIMGSLDQDLQSATDLSGYLDSAVRTFPTTLSKKRNIKHSILVKVKKPERGLPLLKYRLNKVSKYFTLKWRQFKRLLDLWRSHLLIIEGSFGTSVVSYFIFLKWVLLINVPVFLFTFTLLVIPALLYSWYGSQKLEDDVSFSFLDLFTGCGYLENSIMYYGFYTNQTMELVPGHSYEMKYVYLFTCAGYYILCLIILGYSYLRSYRIYYIEAGGPTINCYFNIFVSGWDYGITSNEASLLKHKSLYNEFKENLYSHHKKKSFRDKDELTKLWLIRTLTWLLVIVMLTLSGYITYFVSTELSITNKLAEESKSYSTLKTLAMPIVLSSIQQLFPLVFSFLESYEEYSSPKKQLYVHMFRAMAFKGTMLAVLVYFWFAVASSNIEQDMSPTFAGKCWETFVGEEIYRLVIVDLIFVLGYSFFMEFMRKICSQRWERIKKAEFAIAQHTLELIYSQSLCWLGLFFAPLLPLVVIMKLVLIFYVKRFSLMNNCTPSVKSCRDSRAHTIFVGYLFIFFLLCCLAVGYSIVLIKPSNVCGPYQNYSAIYEVINTDIISRWRNDSPAFDEISQVVNSPGFVAGVLIFMFMVLYYTRTISISHRAMVEQLQLQLISEGKDKKFLMNLLNQVKIRGHKQGILHPGPVLQKALADYSGPATASDAHGGKVFIRMVADSILGSPLPTGRSSP</sequence>
<gene>
    <name evidence="8" type="primary">106068823</name>
</gene>
<dbReference type="GO" id="GO:0005886">
    <property type="term" value="C:plasma membrane"/>
    <property type="evidence" value="ECO:0007669"/>
    <property type="project" value="InterPro"/>
</dbReference>
<protein>
    <recommendedName>
        <fullName evidence="7">TMC domain-containing protein</fullName>
    </recommendedName>
</protein>
<evidence type="ECO:0000256" key="3">
    <source>
        <dbReference type="ARBA" id="ARBA00022692"/>
    </source>
</evidence>
<evidence type="ECO:0000256" key="5">
    <source>
        <dbReference type="ARBA" id="ARBA00023136"/>
    </source>
</evidence>
<feature type="transmembrane region" description="Helical" evidence="6">
    <location>
        <begin position="382"/>
        <end position="406"/>
    </location>
</feature>
<dbReference type="VEuPathDB" id="VectorBase:BGLAX_033106"/>
<dbReference type="AlphaFoldDB" id="A0A2C9M3N6"/>
<feature type="transmembrane region" description="Helical" evidence="6">
    <location>
        <begin position="512"/>
        <end position="530"/>
    </location>
</feature>
<reference evidence="8" key="1">
    <citation type="submission" date="2020-05" db="UniProtKB">
        <authorList>
            <consortium name="EnsemblMetazoa"/>
        </authorList>
    </citation>
    <scope>IDENTIFICATION</scope>
    <source>
        <strain evidence="8">BB02</strain>
    </source>
</reference>
<dbReference type="OrthoDB" id="1936208at2759"/>
<dbReference type="InterPro" id="IPR012496">
    <property type="entry name" value="TMC_dom"/>
</dbReference>
<dbReference type="PANTHER" id="PTHR23302:SF43">
    <property type="entry name" value="TMC DOMAIN-CONTAINING PROTEIN"/>
    <property type="match status" value="1"/>
</dbReference>
<dbReference type="STRING" id="6526.A0A2C9M3N6"/>
<feature type="transmembrane region" description="Helical" evidence="6">
    <location>
        <begin position="470"/>
        <end position="492"/>
    </location>
</feature>
<dbReference type="PANTHER" id="PTHR23302">
    <property type="entry name" value="TRANSMEMBRANE CHANNEL-RELATED"/>
    <property type="match status" value="1"/>
</dbReference>
<evidence type="ECO:0000256" key="6">
    <source>
        <dbReference type="SAM" id="Phobius"/>
    </source>
</evidence>
<keyword evidence="5 6" id="KW-0472">Membrane</keyword>
<evidence type="ECO:0000256" key="1">
    <source>
        <dbReference type="ARBA" id="ARBA00004141"/>
    </source>
</evidence>
<dbReference type="GO" id="GO:0008381">
    <property type="term" value="F:mechanosensitive monoatomic ion channel activity"/>
    <property type="evidence" value="ECO:0007669"/>
    <property type="project" value="TreeGrafter"/>
</dbReference>
<feature type="transmembrane region" description="Helical" evidence="6">
    <location>
        <begin position="615"/>
        <end position="637"/>
    </location>
</feature>
<feature type="transmembrane region" description="Helical" evidence="6">
    <location>
        <begin position="290"/>
        <end position="312"/>
    </location>
</feature>
<proteinExistence type="inferred from homology"/>
<feature type="transmembrane region" description="Helical" evidence="6">
    <location>
        <begin position="576"/>
        <end position="594"/>
    </location>
</feature>
<comment type="subcellular location">
    <subcellularLocation>
        <location evidence="1">Membrane</location>
        <topology evidence="1">Multi-pass membrane protein</topology>
    </subcellularLocation>
</comment>
<evidence type="ECO:0000256" key="2">
    <source>
        <dbReference type="ARBA" id="ARBA00006510"/>
    </source>
</evidence>
<feature type="transmembrane region" description="Helical" evidence="6">
    <location>
        <begin position="216"/>
        <end position="237"/>
    </location>
</feature>
<feature type="transmembrane region" description="Helical" evidence="6">
    <location>
        <begin position="189"/>
        <end position="210"/>
    </location>
</feature>
<dbReference type="InterPro" id="IPR038900">
    <property type="entry name" value="TMC"/>
</dbReference>
<dbReference type="Pfam" id="PF07810">
    <property type="entry name" value="TMC"/>
    <property type="match status" value="1"/>
</dbReference>
<evidence type="ECO:0000256" key="4">
    <source>
        <dbReference type="ARBA" id="ARBA00022989"/>
    </source>
</evidence>
<keyword evidence="4 6" id="KW-1133">Transmembrane helix</keyword>
<dbReference type="KEGG" id="bgt:106068823"/>
<organism evidence="8 9">
    <name type="scientific">Biomphalaria glabrata</name>
    <name type="common">Bloodfluke planorb</name>
    <name type="synonym">Freshwater snail</name>
    <dbReference type="NCBI Taxonomy" id="6526"/>
    <lineage>
        <taxon>Eukaryota</taxon>
        <taxon>Metazoa</taxon>
        <taxon>Spiralia</taxon>
        <taxon>Lophotrochozoa</taxon>
        <taxon>Mollusca</taxon>
        <taxon>Gastropoda</taxon>
        <taxon>Heterobranchia</taxon>
        <taxon>Euthyneura</taxon>
        <taxon>Panpulmonata</taxon>
        <taxon>Hygrophila</taxon>
        <taxon>Lymnaeoidea</taxon>
        <taxon>Planorbidae</taxon>
        <taxon>Biomphalaria</taxon>
    </lineage>
</organism>
<name>A0A2C9M3N6_BIOGL</name>
<evidence type="ECO:0000259" key="7">
    <source>
        <dbReference type="Pfam" id="PF07810"/>
    </source>
</evidence>
<dbReference type="Proteomes" id="UP000076420">
    <property type="component" value="Unassembled WGS sequence"/>
</dbReference>
<feature type="transmembrane region" description="Helical" evidence="6">
    <location>
        <begin position="678"/>
        <end position="698"/>
    </location>
</feature>
<comment type="similarity">
    <text evidence="2">Belongs to the TMC family.</text>
</comment>
<feature type="domain" description="TMC" evidence="7">
    <location>
        <begin position="504"/>
        <end position="607"/>
    </location>
</feature>
<accession>A0A2C9M3N6</accession>
<dbReference type="EnsemblMetazoa" id="BGLB038198-RC">
    <property type="protein sequence ID" value="BGLB038198-PC"/>
    <property type="gene ID" value="BGLB038198"/>
</dbReference>
<dbReference type="VEuPathDB" id="VectorBase:BGLB038198"/>
<keyword evidence="3 6" id="KW-0812">Transmembrane</keyword>
<evidence type="ECO:0000313" key="8">
    <source>
        <dbReference type="EnsemblMetazoa" id="BGLB038198-PC"/>
    </source>
</evidence>